<evidence type="ECO:0000313" key="5">
    <source>
        <dbReference type="Proteomes" id="UP000070188"/>
    </source>
</evidence>
<keyword evidence="1" id="KW-0472">Membrane</keyword>
<evidence type="ECO:0000313" key="3">
    <source>
        <dbReference type="EMBL" id="KWX04425.1"/>
    </source>
</evidence>
<dbReference type="STRING" id="1469144.LI90_1494"/>
<dbReference type="RefSeq" id="WP_066885869.1">
    <property type="nucleotide sequence ID" value="NZ_CP171739.1"/>
</dbReference>
<dbReference type="AlphaFoldDB" id="A0A132MQ44"/>
<organism evidence="2 5">
    <name type="scientific">Carbonactinospora thermoautotrophica</name>
    <dbReference type="NCBI Taxonomy" id="1469144"/>
    <lineage>
        <taxon>Bacteria</taxon>
        <taxon>Bacillati</taxon>
        <taxon>Actinomycetota</taxon>
        <taxon>Actinomycetes</taxon>
        <taxon>Kitasatosporales</taxon>
        <taxon>Carbonactinosporaceae</taxon>
        <taxon>Carbonactinospora</taxon>
    </lineage>
</organism>
<comment type="caution">
    <text evidence="2">The sequence shown here is derived from an EMBL/GenBank/DDBJ whole genome shotgun (WGS) entry which is preliminary data.</text>
</comment>
<name>A0A132MQ44_9ACTN</name>
<dbReference type="EMBL" id="JYIK01000916">
    <property type="protein sequence ID" value="KWX08945.1"/>
    <property type="molecule type" value="Genomic_DNA"/>
</dbReference>
<feature type="transmembrane region" description="Helical" evidence="1">
    <location>
        <begin position="12"/>
        <end position="29"/>
    </location>
</feature>
<reference evidence="6" key="1">
    <citation type="submission" date="2015-02" db="EMBL/GenBank/DDBJ databases">
        <title>Physiological reanalysis, assessment of diazotrophy, and genome sequences of multiple isolates of Streptomyces thermoautotrophicus.</title>
        <authorList>
            <person name="MacKellar D.C."/>
            <person name="Lieber L."/>
            <person name="Norman J."/>
            <person name="Bolger A."/>
            <person name="Tobin C."/>
            <person name="Murray J.W."/>
            <person name="Friesen M."/>
            <person name="Prell J."/>
        </authorList>
    </citation>
    <scope>NUCLEOTIDE SEQUENCE [LARGE SCALE GENOMIC DNA]</scope>
    <source>
        <strain evidence="6">UBT1</strain>
    </source>
</reference>
<keyword evidence="1" id="KW-0812">Transmembrane</keyword>
<protein>
    <submittedName>
        <fullName evidence="2">Putative membrane protein</fullName>
    </submittedName>
</protein>
<sequence length="80" mass="8488">MSDNHGQTPAAWTAVITMLIGFTVAGLAVVLAMPWLFFVGLGVVVAGAVAGKVMQMMGLGQTASYHQVGAERRQEQAERR</sequence>
<accession>A0A132MQ44</accession>
<evidence type="ECO:0000313" key="7">
    <source>
        <dbReference type="Proteomes" id="UP000070659"/>
    </source>
</evidence>
<dbReference type="OrthoDB" id="3872677at2"/>
<dbReference type="EMBL" id="JYIJ01000015">
    <property type="protein sequence ID" value="KWX04425.1"/>
    <property type="molecule type" value="Genomic_DNA"/>
</dbReference>
<keyword evidence="1" id="KW-1133">Transmembrane helix</keyword>
<gene>
    <name evidence="2" type="ORF">LI90_1494</name>
    <name evidence="3" type="ORF">TH66_07505</name>
    <name evidence="4" type="ORF">TR74_12555</name>
</gene>
<evidence type="ECO:0000313" key="2">
    <source>
        <dbReference type="EMBL" id="KWW99855.1"/>
    </source>
</evidence>
<dbReference type="EMBL" id="LAXD01000001">
    <property type="protein sequence ID" value="KWW99855.1"/>
    <property type="molecule type" value="Genomic_DNA"/>
</dbReference>
<dbReference type="NCBIfam" id="NF041681">
    <property type="entry name" value="HGxxPAAW"/>
    <property type="match status" value="1"/>
</dbReference>
<evidence type="ECO:0000313" key="6">
    <source>
        <dbReference type="Proteomes" id="UP000070598"/>
    </source>
</evidence>
<feature type="transmembrane region" description="Helical" evidence="1">
    <location>
        <begin position="35"/>
        <end position="54"/>
    </location>
</feature>
<dbReference type="Proteomes" id="UP000070659">
    <property type="component" value="Unassembled WGS sequence"/>
</dbReference>
<reference evidence="5" key="3">
    <citation type="submission" date="2015-04" db="EMBL/GenBank/DDBJ databases">
        <title>Physiological reanalysis, assessment of diazotrophy, and genome sequences of multiple isolates of Streptomyces thermoautotrophicus.</title>
        <authorList>
            <person name="MacKellar D.C."/>
            <person name="Lieber L."/>
            <person name="Norman J."/>
            <person name="Bolger A."/>
            <person name="Tobin C."/>
            <person name="Murray J.W."/>
            <person name="Chang R."/>
            <person name="Ford T."/>
            <person name="Nguyen P.Q."/>
            <person name="Woodward J."/>
            <person name="Permingeat H."/>
            <person name="Joshi N.S."/>
            <person name="Silver P.A."/>
            <person name="Usadel B."/>
            <person name="Rutherford A.W."/>
            <person name="Friesen M."/>
            <person name="Prell J."/>
        </authorList>
    </citation>
    <scope>NUCLEOTIDE SEQUENCE [LARGE SCALE GENOMIC DNA]</scope>
    <source>
        <strain evidence="5">H1</strain>
    </source>
</reference>
<evidence type="ECO:0000313" key="4">
    <source>
        <dbReference type="EMBL" id="KWX08945.1"/>
    </source>
</evidence>
<dbReference type="Proteomes" id="UP000070188">
    <property type="component" value="Unassembled WGS sequence"/>
</dbReference>
<reference evidence="2" key="4">
    <citation type="submission" date="2015-04" db="EMBL/GenBank/DDBJ databases">
        <title>Physiological reanalysis, assessment of diazotrophy, and genome sequences of multiple isolates of Streptomyces thermoautotrophicus.</title>
        <authorList>
            <person name="MacKellar D.C."/>
            <person name="Lieber L."/>
            <person name="Norman J."/>
            <person name="Bolger A."/>
            <person name="Tobin C."/>
            <person name="Murray J.W."/>
            <person name="Woodward J."/>
            <person name="Friesen M."/>
            <person name="Prell J."/>
        </authorList>
    </citation>
    <scope>NUCLEOTIDE SEQUENCE [LARGE SCALE GENOMIC DNA]</scope>
    <source>
        <strain evidence="2">H1</strain>
    </source>
</reference>
<evidence type="ECO:0000256" key="1">
    <source>
        <dbReference type="SAM" id="Phobius"/>
    </source>
</evidence>
<dbReference type="Proteomes" id="UP000070598">
    <property type="component" value="Unassembled WGS sequence"/>
</dbReference>
<proteinExistence type="predicted"/>
<keyword evidence="5" id="KW-1185">Reference proteome</keyword>
<dbReference type="PATRIC" id="fig|1469144.10.peg.1638"/>
<reference evidence="3 7" key="2">
    <citation type="submission" date="2015-02" db="EMBL/GenBank/DDBJ databases">
        <title>Physiological reanalysis, assessment of diazotrophy, and genome sequences of multiple isolates of Streptomyces thermoautotrophicus.</title>
        <authorList>
            <person name="MacKellar D.C."/>
            <person name="Lieber L."/>
            <person name="Norman J."/>
            <person name="Bolger A."/>
            <person name="Tobin C."/>
            <person name="Murray J.W."/>
            <person name="Prell J."/>
        </authorList>
    </citation>
    <scope>NUCLEOTIDE SEQUENCE [LARGE SCALE GENOMIC DNA]</scope>
    <source>
        <strain evidence="3 7">UBT1</strain>
    </source>
</reference>